<dbReference type="AlphaFoldDB" id="A0AAV6WRD6"/>
<evidence type="ECO:0000256" key="1">
    <source>
        <dbReference type="SAM" id="SignalP"/>
    </source>
</evidence>
<name>A0AAV6WRD6_9LAMI</name>
<dbReference type="InterPro" id="IPR036758">
    <property type="entry name" value="At5g01610-like"/>
</dbReference>
<sequence length="172" mass="18529">MSSTTRLLLITALALAAVLSAVPAATGDSPTVYEVLESYGFPVGVLPKGVTSYELNTTTGEFTVHLNKTCSFTIQGYDLRYKTTISGTISKNKITNLKGIQVKVLLFWLNIVEVDMDGDELELSVGIVSASFPVDNFYESPQCGCGFDCVNGGGGKRGGRFGFRRFVPLVRI</sequence>
<evidence type="ECO:0008006" key="4">
    <source>
        <dbReference type="Google" id="ProtNLM"/>
    </source>
</evidence>
<feature type="signal peptide" evidence="1">
    <location>
        <begin position="1"/>
        <end position="27"/>
    </location>
</feature>
<comment type="caution">
    <text evidence="2">The sequence shown here is derived from an EMBL/GenBank/DDBJ whole genome shotgun (WGS) entry which is preliminary data.</text>
</comment>
<feature type="chain" id="PRO_5043764754" description="DUF538 domain-containing protein" evidence="1">
    <location>
        <begin position="28"/>
        <end position="172"/>
    </location>
</feature>
<gene>
    <name evidence="2" type="ORF">BUALT_Bualt13G0003900</name>
</gene>
<keyword evidence="1" id="KW-0732">Signal</keyword>
<organism evidence="2 3">
    <name type="scientific">Buddleja alternifolia</name>
    <dbReference type="NCBI Taxonomy" id="168488"/>
    <lineage>
        <taxon>Eukaryota</taxon>
        <taxon>Viridiplantae</taxon>
        <taxon>Streptophyta</taxon>
        <taxon>Embryophyta</taxon>
        <taxon>Tracheophyta</taxon>
        <taxon>Spermatophyta</taxon>
        <taxon>Magnoliopsida</taxon>
        <taxon>eudicotyledons</taxon>
        <taxon>Gunneridae</taxon>
        <taxon>Pentapetalae</taxon>
        <taxon>asterids</taxon>
        <taxon>lamiids</taxon>
        <taxon>Lamiales</taxon>
        <taxon>Scrophulariaceae</taxon>
        <taxon>Buddlejeae</taxon>
        <taxon>Buddleja</taxon>
    </lineage>
</organism>
<proteinExistence type="predicted"/>
<dbReference type="EMBL" id="WHWC01000013">
    <property type="protein sequence ID" value="KAG8370636.1"/>
    <property type="molecule type" value="Genomic_DNA"/>
</dbReference>
<dbReference type="Pfam" id="PF04398">
    <property type="entry name" value="DUF538"/>
    <property type="match status" value="1"/>
</dbReference>
<dbReference type="SUPFAM" id="SSF141562">
    <property type="entry name" value="At5g01610-like"/>
    <property type="match status" value="1"/>
</dbReference>
<dbReference type="InterPro" id="IPR007493">
    <property type="entry name" value="DUF538"/>
</dbReference>
<reference evidence="2" key="1">
    <citation type="submission" date="2019-10" db="EMBL/GenBank/DDBJ databases">
        <authorList>
            <person name="Zhang R."/>
            <person name="Pan Y."/>
            <person name="Wang J."/>
            <person name="Ma R."/>
            <person name="Yu S."/>
        </authorList>
    </citation>
    <scope>NUCLEOTIDE SEQUENCE</scope>
    <source>
        <strain evidence="2">LA-IB0</strain>
        <tissue evidence="2">Leaf</tissue>
    </source>
</reference>
<accession>A0AAV6WRD6</accession>
<dbReference type="Proteomes" id="UP000826271">
    <property type="component" value="Unassembled WGS sequence"/>
</dbReference>
<dbReference type="Gene3D" id="2.30.240.10">
    <property type="entry name" value="At5g01610-like"/>
    <property type="match status" value="1"/>
</dbReference>
<evidence type="ECO:0000313" key="2">
    <source>
        <dbReference type="EMBL" id="KAG8370636.1"/>
    </source>
</evidence>
<dbReference type="PANTHER" id="PTHR31676">
    <property type="entry name" value="T31J12.3 PROTEIN-RELATED"/>
    <property type="match status" value="1"/>
</dbReference>
<evidence type="ECO:0000313" key="3">
    <source>
        <dbReference type="Proteomes" id="UP000826271"/>
    </source>
</evidence>
<protein>
    <recommendedName>
        <fullName evidence="4">DUF538 domain-containing protein</fullName>
    </recommendedName>
</protein>
<keyword evidence="3" id="KW-1185">Reference proteome</keyword>
<dbReference type="PANTHER" id="PTHR31676:SF173">
    <property type="entry name" value="DUF538 DOMAIN-CONTAINING PROTEIN"/>
    <property type="match status" value="1"/>
</dbReference>